<evidence type="ECO:0000256" key="8">
    <source>
        <dbReference type="SAM" id="MobiDB-lite"/>
    </source>
</evidence>
<comment type="similarity">
    <text evidence="1 7">Belongs to the carnitine/choline acetyltransferase family.</text>
</comment>
<protein>
    <recommendedName>
        <fullName evidence="6">Choline O-acetyltransferase</fullName>
        <ecNumber evidence="5">2.3.1.6</ecNumber>
    </recommendedName>
</protein>
<feature type="compositionally biased region" description="Polar residues" evidence="8">
    <location>
        <begin position="318"/>
        <end position="345"/>
    </location>
</feature>
<dbReference type="InterPro" id="IPR000542">
    <property type="entry name" value="Carn_acyl_trans"/>
</dbReference>
<dbReference type="Pfam" id="PF00755">
    <property type="entry name" value="Carn_acyltransf"/>
    <property type="match status" value="1"/>
</dbReference>
<evidence type="ECO:0000256" key="6">
    <source>
        <dbReference type="ARBA" id="ARBA00040495"/>
    </source>
</evidence>
<dbReference type="EMBL" id="JAIFTH010000259">
    <property type="protein sequence ID" value="KAG9510018.1"/>
    <property type="molecule type" value="Genomic_DNA"/>
</dbReference>
<keyword evidence="11" id="KW-1185">Reference proteome</keyword>
<evidence type="ECO:0000256" key="2">
    <source>
        <dbReference type="ARBA" id="ARBA00022679"/>
    </source>
</evidence>
<sequence>ATDLWLDDMYLSNPAPLPINSNPFFLFPRQKFATTDEMLLFATRVIQFATDFKLRIDLQTLTQDYGSGHGKGRPLCMETYKNFFHSCRTPHEDKDRLLRQSRRSNHIVVVSCNQFYILRLGQDPLDNPYRTDMPPLDESCIFDQLSRIYRVSREQFRQKKDSIPKVGLLTTENRKTWAHLHKRLIENEINLKSISQIEDCLFVMCLDSIVKPEATSRTASNRLSASNRPRSGEQHDKTYAAQLILHGGSSNLFAANRWFDKFLQVIVGRNGVCGINIEHSASEGITVLRFLEEFLDYLNKPFNKTNGDGGQGTPVALNRTTGDEPTTAQVPSNRISATRSPSNSTSDKRFEFPPSSAGRKCSSSSSASITTNSSSHSCCGPVSPSLVLSDESITPLEWVLTDPIIQKALVDAETNVNKLIDDFQIHILEFKHFGKSCIKSHRMSPDAFIQLAMQLTYYRCHKQLVSTYESASLRQFRLGRVDNIRANTIEALQWVKSMADYDNKADDDVLDQQADLLLTAINRQVEILRHTITGNGPDNHLLALRELGRARYDDLPQLFRDSSYTEFLRFKLSTSQLPNERGITVGYGAVVSDGYGCSYNPCEMQIIFCVSAFASCPETNVDTFASLLEKSLFDMRNLCEYLSQRNRTTV</sequence>
<evidence type="ECO:0000256" key="1">
    <source>
        <dbReference type="ARBA" id="ARBA00005232"/>
    </source>
</evidence>
<dbReference type="InterPro" id="IPR039551">
    <property type="entry name" value="Cho/carn_acyl_trans"/>
</dbReference>
<feature type="region of interest" description="Disordered" evidence="8">
    <location>
        <begin position="302"/>
        <end position="379"/>
    </location>
</feature>
<organism evidence="10 11">
    <name type="scientific">Fragariocoptes setiger</name>
    <dbReference type="NCBI Taxonomy" id="1670756"/>
    <lineage>
        <taxon>Eukaryota</taxon>
        <taxon>Metazoa</taxon>
        <taxon>Ecdysozoa</taxon>
        <taxon>Arthropoda</taxon>
        <taxon>Chelicerata</taxon>
        <taxon>Arachnida</taxon>
        <taxon>Acari</taxon>
        <taxon>Acariformes</taxon>
        <taxon>Trombidiformes</taxon>
        <taxon>Prostigmata</taxon>
        <taxon>Eupodina</taxon>
        <taxon>Eriophyoidea</taxon>
        <taxon>Phytoptidae</taxon>
        <taxon>Fragariocoptes</taxon>
    </lineage>
</organism>
<evidence type="ECO:0000256" key="4">
    <source>
        <dbReference type="ARBA" id="ARBA00023315"/>
    </source>
</evidence>
<accession>A0ABQ7S9B1</accession>
<name>A0ABQ7S9B1_9ACAR</name>
<dbReference type="PANTHER" id="PTHR22589:SF14">
    <property type="entry name" value="CHOLINE O-ACETYLTRANSFERASE"/>
    <property type="match status" value="1"/>
</dbReference>
<evidence type="ECO:0000256" key="3">
    <source>
        <dbReference type="ARBA" id="ARBA00022979"/>
    </source>
</evidence>
<dbReference type="PROSITE" id="PS00440">
    <property type="entry name" value="ACYLTRANSF_C_2"/>
    <property type="match status" value="1"/>
</dbReference>
<dbReference type="Gene3D" id="3.30.559.70">
    <property type="entry name" value="Choline/Carnitine o-acyltransferase, domain 2"/>
    <property type="match status" value="1"/>
</dbReference>
<dbReference type="Proteomes" id="UP000825002">
    <property type="component" value="Unassembled WGS sequence"/>
</dbReference>
<evidence type="ECO:0000313" key="11">
    <source>
        <dbReference type="Proteomes" id="UP000825002"/>
    </source>
</evidence>
<feature type="domain" description="Choline/carnitine acyltransferase" evidence="9">
    <location>
        <begin position="2"/>
        <end position="630"/>
    </location>
</feature>
<evidence type="ECO:0000256" key="5">
    <source>
        <dbReference type="ARBA" id="ARBA00039091"/>
    </source>
</evidence>
<evidence type="ECO:0000313" key="10">
    <source>
        <dbReference type="EMBL" id="KAG9510018.1"/>
    </source>
</evidence>
<keyword evidence="2 7" id="KW-0808">Transferase</keyword>
<feature type="non-terminal residue" evidence="10">
    <location>
        <position position="1"/>
    </location>
</feature>
<keyword evidence="3" id="KW-0530">Neurotransmitter biosynthesis</keyword>
<proteinExistence type="inferred from homology"/>
<feature type="compositionally biased region" description="Low complexity" evidence="8">
    <location>
        <begin position="355"/>
        <end position="377"/>
    </location>
</feature>
<dbReference type="SUPFAM" id="SSF52777">
    <property type="entry name" value="CoA-dependent acyltransferases"/>
    <property type="match status" value="2"/>
</dbReference>
<reference evidence="10 11" key="1">
    <citation type="submission" date="2020-10" db="EMBL/GenBank/DDBJ databases">
        <authorList>
            <person name="Klimov P.B."/>
            <person name="Dyachkov S.M."/>
            <person name="Chetverikov P.E."/>
        </authorList>
    </citation>
    <scope>NUCLEOTIDE SEQUENCE [LARGE SCALE GENOMIC DNA]</scope>
    <source>
        <strain evidence="10">BMOC 18-1129-001#AD2665</strain>
        <tissue evidence="10">Entire mites</tissue>
    </source>
</reference>
<dbReference type="InterPro" id="IPR023213">
    <property type="entry name" value="CAT-like_dom_sf"/>
</dbReference>
<dbReference type="InterPro" id="IPR042231">
    <property type="entry name" value="Cho/carn_acyl_trans_2"/>
</dbReference>
<dbReference type="Gene3D" id="3.30.559.10">
    <property type="entry name" value="Chloramphenicol acetyltransferase-like domain"/>
    <property type="match status" value="1"/>
</dbReference>
<evidence type="ECO:0000256" key="7">
    <source>
        <dbReference type="RuleBase" id="RU003801"/>
    </source>
</evidence>
<gene>
    <name evidence="10" type="primary">chat</name>
    <name evidence="10" type="ORF">GZH46_01447</name>
</gene>
<evidence type="ECO:0000259" key="9">
    <source>
        <dbReference type="Pfam" id="PF00755"/>
    </source>
</evidence>
<dbReference type="EC" id="2.3.1.6" evidence="5"/>
<dbReference type="PANTHER" id="PTHR22589">
    <property type="entry name" value="CARNITINE O-ACYLTRANSFERASE"/>
    <property type="match status" value="1"/>
</dbReference>
<keyword evidence="4 7" id="KW-0012">Acyltransferase</keyword>
<comment type="caution">
    <text evidence="10">The sequence shown here is derived from an EMBL/GenBank/DDBJ whole genome shotgun (WGS) entry which is preliminary data.</text>
</comment>